<dbReference type="PANTHER" id="PTHR48063">
    <property type="entry name" value="LRR RECEPTOR-LIKE KINASE"/>
    <property type="match status" value="1"/>
</dbReference>
<comment type="similarity">
    <text evidence="2">Belongs to the RLP family.</text>
</comment>
<keyword evidence="8 11" id="KW-0472">Membrane</keyword>
<dbReference type="EMBL" id="LRBV02000009">
    <property type="status" value="NOT_ANNOTATED_CDS"/>
    <property type="molecule type" value="Genomic_DNA"/>
</dbReference>
<name>A0A7N2MK25_QUELO</name>
<dbReference type="InterPro" id="IPR046956">
    <property type="entry name" value="RLP23-like"/>
</dbReference>
<comment type="subcellular location">
    <subcellularLocation>
        <location evidence="1">Membrane</location>
        <topology evidence="1">Single-pass type I membrane protein</topology>
    </subcellularLocation>
</comment>
<evidence type="ECO:0000313" key="12">
    <source>
        <dbReference type="EnsemblPlants" id="QL09p041955:mrna"/>
    </source>
</evidence>
<evidence type="ECO:0000256" key="6">
    <source>
        <dbReference type="ARBA" id="ARBA00022737"/>
    </source>
</evidence>
<feature type="transmembrane region" description="Helical" evidence="11">
    <location>
        <begin position="180"/>
        <end position="202"/>
    </location>
</feature>
<dbReference type="InterPro" id="IPR001611">
    <property type="entry name" value="Leu-rich_rpt"/>
</dbReference>
<evidence type="ECO:0000256" key="9">
    <source>
        <dbReference type="ARBA" id="ARBA00023170"/>
    </source>
</evidence>
<dbReference type="Pfam" id="PF00560">
    <property type="entry name" value="LRR_1"/>
    <property type="match status" value="1"/>
</dbReference>
<evidence type="ECO:0000256" key="2">
    <source>
        <dbReference type="ARBA" id="ARBA00009592"/>
    </source>
</evidence>
<evidence type="ECO:0000256" key="11">
    <source>
        <dbReference type="SAM" id="Phobius"/>
    </source>
</evidence>
<proteinExistence type="inferred from homology"/>
<accession>A0A7N2MK25</accession>
<dbReference type="Gramene" id="QL09p041955:mrna">
    <property type="protein sequence ID" value="QL09p041955:mrna"/>
    <property type="gene ID" value="QL09p041955"/>
</dbReference>
<evidence type="ECO:0000256" key="4">
    <source>
        <dbReference type="ARBA" id="ARBA00022692"/>
    </source>
</evidence>
<dbReference type="Gene3D" id="3.80.10.10">
    <property type="entry name" value="Ribonuclease Inhibitor"/>
    <property type="match status" value="1"/>
</dbReference>
<evidence type="ECO:0000256" key="7">
    <source>
        <dbReference type="ARBA" id="ARBA00022989"/>
    </source>
</evidence>
<evidence type="ECO:0000256" key="1">
    <source>
        <dbReference type="ARBA" id="ARBA00004479"/>
    </source>
</evidence>
<keyword evidence="5" id="KW-0732">Signal</keyword>
<reference evidence="12" key="2">
    <citation type="submission" date="2021-01" db="UniProtKB">
        <authorList>
            <consortium name="EnsemblPlants"/>
        </authorList>
    </citation>
    <scope>IDENTIFICATION</scope>
</reference>
<sequence length="239" mass="26896">MASYLHGGVKMNIRIVATGKEFTATIKQAMYLSLRFMICEIIDLSSNKLIGKLPDEISSLLQLVGLNVSRNKLVGEIPQTIGQMKQLQSLDLSRNQFSSKIPSSMSELNFLSDIDLSYNNLSGKIPTSTQLQSFKASDFIGNPTLCGPPLIQKCPGEEVPNQSHQAHYGNKDDEDEFGKWFYVGTGFGFAISFWGVCGSLLLNRSWRHAYFLLLDNMKNWLYVTTAVNIARLRRNFQRQ</sequence>
<keyword evidence="13" id="KW-1185">Reference proteome</keyword>
<protein>
    <submittedName>
        <fullName evidence="12">Uncharacterized protein</fullName>
    </submittedName>
</protein>
<keyword evidence="9" id="KW-0675">Receptor</keyword>
<dbReference type="Pfam" id="PF13855">
    <property type="entry name" value="LRR_8"/>
    <property type="match status" value="1"/>
</dbReference>
<dbReference type="GO" id="GO:0016020">
    <property type="term" value="C:membrane"/>
    <property type="evidence" value="ECO:0007669"/>
    <property type="project" value="UniProtKB-SubCell"/>
</dbReference>
<dbReference type="EnsemblPlants" id="QL09p041955:mrna">
    <property type="protein sequence ID" value="QL09p041955:mrna"/>
    <property type="gene ID" value="QL09p041955"/>
</dbReference>
<dbReference type="SUPFAM" id="SSF52058">
    <property type="entry name" value="L domain-like"/>
    <property type="match status" value="1"/>
</dbReference>
<evidence type="ECO:0000256" key="10">
    <source>
        <dbReference type="ARBA" id="ARBA00023180"/>
    </source>
</evidence>
<keyword evidence="10" id="KW-0325">Glycoprotein</keyword>
<dbReference type="AlphaFoldDB" id="A0A7N2MK25"/>
<keyword evidence="7 11" id="KW-1133">Transmembrane helix</keyword>
<dbReference type="InterPro" id="IPR032675">
    <property type="entry name" value="LRR_dom_sf"/>
</dbReference>
<organism evidence="12 13">
    <name type="scientific">Quercus lobata</name>
    <name type="common">Valley oak</name>
    <dbReference type="NCBI Taxonomy" id="97700"/>
    <lineage>
        <taxon>Eukaryota</taxon>
        <taxon>Viridiplantae</taxon>
        <taxon>Streptophyta</taxon>
        <taxon>Embryophyta</taxon>
        <taxon>Tracheophyta</taxon>
        <taxon>Spermatophyta</taxon>
        <taxon>Magnoliopsida</taxon>
        <taxon>eudicotyledons</taxon>
        <taxon>Gunneridae</taxon>
        <taxon>Pentapetalae</taxon>
        <taxon>rosids</taxon>
        <taxon>fabids</taxon>
        <taxon>Fagales</taxon>
        <taxon>Fagaceae</taxon>
        <taxon>Quercus</taxon>
    </lineage>
</organism>
<evidence type="ECO:0000256" key="5">
    <source>
        <dbReference type="ARBA" id="ARBA00022729"/>
    </source>
</evidence>
<keyword evidence="6" id="KW-0677">Repeat</keyword>
<dbReference type="PANTHER" id="PTHR48063:SF101">
    <property type="entry name" value="LRR RECEPTOR-LIKE SERINE_THREONINE-PROTEIN KINASE FLS2"/>
    <property type="match status" value="1"/>
</dbReference>
<dbReference type="Proteomes" id="UP000594261">
    <property type="component" value="Chromosome 9"/>
</dbReference>
<evidence type="ECO:0000256" key="8">
    <source>
        <dbReference type="ARBA" id="ARBA00023136"/>
    </source>
</evidence>
<evidence type="ECO:0000256" key="3">
    <source>
        <dbReference type="ARBA" id="ARBA00022614"/>
    </source>
</evidence>
<evidence type="ECO:0000313" key="13">
    <source>
        <dbReference type="Proteomes" id="UP000594261"/>
    </source>
</evidence>
<dbReference type="OMA" id="ILWIPEN"/>
<keyword evidence="4 11" id="KW-0812">Transmembrane</keyword>
<keyword evidence="3" id="KW-0433">Leucine-rich repeat</keyword>
<reference evidence="12 13" key="1">
    <citation type="journal article" date="2016" name="G3 (Bethesda)">
        <title>First Draft Assembly and Annotation of the Genome of a California Endemic Oak Quercus lobata Nee (Fagaceae).</title>
        <authorList>
            <person name="Sork V.L."/>
            <person name="Fitz-Gibbon S.T."/>
            <person name="Puiu D."/>
            <person name="Crepeau M."/>
            <person name="Gugger P.F."/>
            <person name="Sherman R."/>
            <person name="Stevens K."/>
            <person name="Langley C.H."/>
            <person name="Pellegrini M."/>
            <person name="Salzberg S.L."/>
        </authorList>
    </citation>
    <scope>NUCLEOTIDE SEQUENCE [LARGE SCALE GENOMIC DNA]</scope>
    <source>
        <strain evidence="12 13">cv. SW786</strain>
    </source>
</reference>
<dbReference type="FunFam" id="3.80.10.10:FF:000111">
    <property type="entry name" value="LRR receptor-like serine/threonine-protein kinase ERECTA"/>
    <property type="match status" value="1"/>
</dbReference>
<dbReference type="InParanoid" id="A0A7N2MK25"/>